<dbReference type="Gene3D" id="3.30.200.20">
    <property type="entry name" value="Phosphorylase Kinase, domain 1"/>
    <property type="match status" value="1"/>
</dbReference>
<comment type="catalytic activity">
    <reaction evidence="16">
        <text>L-threonyl-[protein] + ATP = O-phospho-L-threonyl-[protein] + ADP + H(+)</text>
        <dbReference type="Rhea" id="RHEA:46608"/>
        <dbReference type="Rhea" id="RHEA-COMP:11060"/>
        <dbReference type="Rhea" id="RHEA-COMP:11605"/>
        <dbReference type="ChEBI" id="CHEBI:15378"/>
        <dbReference type="ChEBI" id="CHEBI:30013"/>
        <dbReference type="ChEBI" id="CHEBI:30616"/>
        <dbReference type="ChEBI" id="CHEBI:61977"/>
        <dbReference type="ChEBI" id="CHEBI:456216"/>
        <dbReference type="EC" id="2.7.11.1"/>
    </reaction>
</comment>
<evidence type="ECO:0000256" key="11">
    <source>
        <dbReference type="ARBA" id="ARBA00022777"/>
    </source>
</evidence>
<evidence type="ECO:0000256" key="6">
    <source>
        <dbReference type="ARBA" id="ARBA00022679"/>
    </source>
</evidence>
<dbReference type="SUPFAM" id="SSF56112">
    <property type="entry name" value="Protein kinase-like (PK-like)"/>
    <property type="match status" value="1"/>
</dbReference>
<evidence type="ECO:0000313" key="21">
    <source>
        <dbReference type="EMBL" id="KAK8947233.1"/>
    </source>
</evidence>
<keyword evidence="12" id="KW-0067">ATP-binding</keyword>
<comment type="catalytic activity">
    <reaction evidence="17">
        <text>L-seryl-[protein] + ATP = O-phospho-L-seryl-[protein] + ADP + H(+)</text>
        <dbReference type="Rhea" id="RHEA:17989"/>
        <dbReference type="Rhea" id="RHEA-COMP:9863"/>
        <dbReference type="Rhea" id="RHEA-COMP:11604"/>
        <dbReference type="ChEBI" id="CHEBI:15378"/>
        <dbReference type="ChEBI" id="CHEBI:29999"/>
        <dbReference type="ChEBI" id="CHEBI:30616"/>
        <dbReference type="ChEBI" id="CHEBI:83421"/>
        <dbReference type="ChEBI" id="CHEBI:456216"/>
        <dbReference type="EC" id="2.7.11.1"/>
    </reaction>
</comment>
<dbReference type="GO" id="GO:0005524">
    <property type="term" value="F:ATP binding"/>
    <property type="evidence" value="ECO:0007669"/>
    <property type="project" value="UniProtKB-KW"/>
</dbReference>
<evidence type="ECO:0000256" key="2">
    <source>
        <dbReference type="ARBA" id="ARBA00008684"/>
    </source>
</evidence>
<evidence type="ECO:0000256" key="4">
    <source>
        <dbReference type="ARBA" id="ARBA00022553"/>
    </source>
</evidence>
<dbReference type="InterPro" id="IPR000719">
    <property type="entry name" value="Prot_kinase_dom"/>
</dbReference>
<dbReference type="SUPFAM" id="SSF52058">
    <property type="entry name" value="L domain-like"/>
    <property type="match status" value="1"/>
</dbReference>
<keyword evidence="22" id="KW-1185">Reference proteome</keyword>
<feature type="domain" description="Protein kinase" evidence="20">
    <location>
        <begin position="352"/>
        <end position="625"/>
    </location>
</feature>
<evidence type="ECO:0000256" key="16">
    <source>
        <dbReference type="ARBA" id="ARBA00047899"/>
    </source>
</evidence>
<dbReference type="InterPro" id="IPR032675">
    <property type="entry name" value="LRR_dom_sf"/>
</dbReference>
<keyword evidence="6" id="KW-0808">Transferase</keyword>
<evidence type="ECO:0000313" key="22">
    <source>
        <dbReference type="Proteomes" id="UP001418222"/>
    </source>
</evidence>
<keyword evidence="7 18" id="KW-0812">Transmembrane</keyword>
<feature type="chain" id="PRO_5042916266" description="non-specific serine/threonine protein kinase" evidence="19">
    <location>
        <begin position="23"/>
        <end position="629"/>
    </location>
</feature>
<dbReference type="Pfam" id="PF07714">
    <property type="entry name" value="PK_Tyr_Ser-Thr"/>
    <property type="match status" value="1"/>
</dbReference>
<comment type="subcellular location">
    <subcellularLocation>
        <location evidence="1">Membrane</location>
        <topology evidence="1">Single-pass membrane protein</topology>
    </subcellularLocation>
</comment>
<evidence type="ECO:0000256" key="18">
    <source>
        <dbReference type="SAM" id="Phobius"/>
    </source>
</evidence>
<dbReference type="FunFam" id="3.30.200.20:FF:000307">
    <property type="entry name" value="pollen receptor-like kinase 1"/>
    <property type="match status" value="1"/>
</dbReference>
<dbReference type="PANTHER" id="PTHR48007">
    <property type="entry name" value="LEUCINE-RICH REPEAT RECEPTOR-LIKE PROTEIN KINASE PXC1"/>
    <property type="match status" value="1"/>
</dbReference>
<keyword evidence="14 18" id="KW-0472">Membrane</keyword>
<comment type="similarity">
    <text evidence="2">Belongs to the protein kinase superfamily. Ser/Thr protein kinase family.</text>
</comment>
<dbReference type="PROSITE" id="PS50011">
    <property type="entry name" value="PROTEIN_KINASE_DOM"/>
    <property type="match status" value="1"/>
</dbReference>
<evidence type="ECO:0000256" key="13">
    <source>
        <dbReference type="ARBA" id="ARBA00022989"/>
    </source>
</evidence>
<accession>A0AAP0BQI5</accession>
<dbReference type="Gene3D" id="1.10.510.10">
    <property type="entry name" value="Transferase(Phosphotransferase) domain 1"/>
    <property type="match status" value="1"/>
</dbReference>
<comment type="caution">
    <text evidence="21">The sequence shown here is derived from an EMBL/GenBank/DDBJ whole genome shotgun (WGS) entry which is preliminary data.</text>
</comment>
<dbReference type="InterPro" id="IPR013210">
    <property type="entry name" value="LRR_N_plant-typ"/>
</dbReference>
<evidence type="ECO:0000256" key="7">
    <source>
        <dbReference type="ARBA" id="ARBA00022692"/>
    </source>
</evidence>
<evidence type="ECO:0000256" key="14">
    <source>
        <dbReference type="ARBA" id="ARBA00023136"/>
    </source>
</evidence>
<evidence type="ECO:0000256" key="8">
    <source>
        <dbReference type="ARBA" id="ARBA00022729"/>
    </source>
</evidence>
<dbReference type="GO" id="GO:0004674">
    <property type="term" value="F:protein serine/threonine kinase activity"/>
    <property type="evidence" value="ECO:0007669"/>
    <property type="project" value="UniProtKB-EC"/>
</dbReference>
<proteinExistence type="inferred from homology"/>
<evidence type="ECO:0000256" key="10">
    <source>
        <dbReference type="ARBA" id="ARBA00022741"/>
    </source>
</evidence>
<organism evidence="21 22">
    <name type="scientific">Platanthera zijinensis</name>
    <dbReference type="NCBI Taxonomy" id="2320716"/>
    <lineage>
        <taxon>Eukaryota</taxon>
        <taxon>Viridiplantae</taxon>
        <taxon>Streptophyta</taxon>
        <taxon>Embryophyta</taxon>
        <taxon>Tracheophyta</taxon>
        <taxon>Spermatophyta</taxon>
        <taxon>Magnoliopsida</taxon>
        <taxon>Liliopsida</taxon>
        <taxon>Asparagales</taxon>
        <taxon>Orchidaceae</taxon>
        <taxon>Orchidoideae</taxon>
        <taxon>Orchideae</taxon>
        <taxon>Orchidinae</taxon>
        <taxon>Platanthera</taxon>
    </lineage>
</organism>
<evidence type="ECO:0000256" key="17">
    <source>
        <dbReference type="ARBA" id="ARBA00048679"/>
    </source>
</evidence>
<protein>
    <recommendedName>
        <fullName evidence="3">non-specific serine/threonine protein kinase</fullName>
        <ecNumber evidence="3">2.7.11.1</ecNumber>
    </recommendedName>
</protein>
<feature type="transmembrane region" description="Helical" evidence="18">
    <location>
        <begin position="255"/>
        <end position="278"/>
    </location>
</feature>
<dbReference type="Gene3D" id="3.80.10.10">
    <property type="entry name" value="Ribonuclease Inhibitor"/>
    <property type="match status" value="2"/>
</dbReference>
<dbReference type="InterPro" id="IPR001245">
    <property type="entry name" value="Ser-Thr/Tyr_kinase_cat_dom"/>
</dbReference>
<dbReference type="InterPro" id="IPR046959">
    <property type="entry name" value="PRK1-6/SRF4-like"/>
</dbReference>
<keyword evidence="4" id="KW-0597">Phosphoprotein</keyword>
<dbReference type="PANTHER" id="PTHR48007:SF64">
    <property type="entry name" value="POLLEN RECEPTOR-LIKE KINASE 1"/>
    <property type="match status" value="1"/>
</dbReference>
<feature type="signal peptide" evidence="19">
    <location>
        <begin position="1"/>
        <end position="22"/>
    </location>
</feature>
<evidence type="ECO:0000259" key="20">
    <source>
        <dbReference type="PROSITE" id="PS50011"/>
    </source>
</evidence>
<keyword evidence="8 19" id="KW-0732">Signal</keyword>
<keyword evidence="13 18" id="KW-1133">Transmembrane helix</keyword>
<dbReference type="InterPro" id="IPR011009">
    <property type="entry name" value="Kinase-like_dom_sf"/>
</dbReference>
<dbReference type="InterPro" id="IPR001611">
    <property type="entry name" value="Leu-rich_rpt"/>
</dbReference>
<evidence type="ECO:0000256" key="1">
    <source>
        <dbReference type="ARBA" id="ARBA00004167"/>
    </source>
</evidence>
<dbReference type="Pfam" id="PF00560">
    <property type="entry name" value="LRR_1"/>
    <property type="match status" value="1"/>
</dbReference>
<keyword evidence="15 21" id="KW-0675">Receptor</keyword>
<keyword evidence="10" id="KW-0547">Nucleotide-binding</keyword>
<dbReference type="FunFam" id="1.10.510.10:FF:000480">
    <property type="entry name" value="Pollen receptor-like kinase 1"/>
    <property type="match status" value="1"/>
</dbReference>
<evidence type="ECO:0000256" key="9">
    <source>
        <dbReference type="ARBA" id="ARBA00022737"/>
    </source>
</evidence>
<dbReference type="AlphaFoldDB" id="A0AAP0BQI5"/>
<reference evidence="21 22" key="1">
    <citation type="journal article" date="2022" name="Nat. Plants">
        <title>Genomes of leafy and leafless Platanthera orchids illuminate the evolution of mycoheterotrophy.</title>
        <authorList>
            <person name="Li M.H."/>
            <person name="Liu K.W."/>
            <person name="Li Z."/>
            <person name="Lu H.C."/>
            <person name="Ye Q.L."/>
            <person name="Zhang D."/>
            <person name="Wang J.Y."/>
            <person name="Li Y.F."/>
            <person name="Zhong Z.M."/>
            <person name="Liu X."/>
            <person name="Yu X."/>
            <person name="Liu D.K."/>
            <person name="Tu X.D."/>
            <person name="Liu B."/>
            <person name="Hao Y."/>
            <person name="Liao X.Y."/>
            <person name="Jiang Y.T."/>
            <person name="Sun W.H."/>
            <person name="Chen J."/>
            <person name="Chen Y.Q."/>
            <person name="Ai Y."/>
            <person name="Zhai J.W."/>
            <person name="Wu S.S."/>
            <person name="Zhou Z."/>
            <person name="Hsiao Y.Y."/>
            <person name="Wu W.L."/>
            <person name="Chen Y.Y."/>
            <person name="Lin Y.F."/>
            <person name="Hsu J.L."/>
            <person name="Li C.Y."/>
            <person name="Wang Z.W."/>
            <person name="Zhao X."/>
            <person name="Zhong W.Y."/>
            <person name="Ma X.K."/>
            <person name="Ma L."/>
            <person name="Huang J."/>
            <person name="Chen G.Z."/>
            <person name="Huang M.Z."/>
            <person name="Huang L."/>
            <person name="Peng D.H."/>
            <person name="Luo Y.B."/>
            <person name="Zou S.Q."/>
            <person name="Chen S.P."/>
            <person name="Lan S."/>
            <person name="Tsai W.C."/>
            <person name="Van de Peer Y."/>
            <person name="Liu Z.J."/>
        </authorList>
    </citation>
    <scope>NUCLEOTIDE SEQUENCE [LARGE SCALE GENOMIC DNA]</scope>
    <source>
        <strain evidence="21">Lor287</strain>
    </source>
</reference>
<keyword evidence="9" id="KW-0677">Repeat</keyword>
<dbReference type="GO" id="GO:0016020">
    <property type="term" value="C:membrane"/>
    <property type="evidence" value="ECO:0007669"/>
    <property type="project" value="UniProtKB-SubCell"/>
</dbReference>
<evidence type="ECO:0000256" key="12">
    <source>
        <dbReference type="ARBA" id="ARBA00022840"/>
    </source>
</evidence>
<name>A0AAP0BQI5_9ASPA</name>
<dbReference type="EC" id="2.7.11.1" evidence="3"/>
<gene>
    <name evidence="21" type="ORF">KSP39_PZI007100</name>
</gene>
<evidence type="ECO:0000256" key="19">
    <source>
        <dbReference type="SAM" id="SignalP"/>
    </source>
</evidence>
<dbReference type="Pfam" id="PF08263">
    <property type="entry name" value="LRRNT_2"/>
    <property type="match status" value="1"/>
</dbReference>
<dbReference type="Proteomes" id="UP001418222">
    <property type="component" value="Unassembled WGS sequence"/>
</dbReference>
<evidence type="ECO:0000256" key="15">
    <source>
        <dbReference type="ARBA" id="ARBA00023170"/>
    </source>
</evidence>
<evidence type="ECO:0000256" key="3">
    <source>
        <dbReference type="ARBA" id="ARBA00012513"/>
    </source>
</evidence>
<dbReference type="EMBL" id="JBBWWQ010000005">
    <property type="protein sequence ID" value="KAK8947233.1"/>
    <property type="molecule type" value="Genomic_DNA"/>
</dbReference>
<sequence>MAGQAAHLFVLLAASALAFVSANDLNEGAVLLQFKSNLSGGEEALPGWVPNAAPCAGNQTTWAGLICLNGRVRGVHLEDKGLDGRLDVRHLGDLGGLRTLSFMRNKLEGPMPDISSLGALKAVYLSDNNFSGEIPEAVFAGTRSLKKVFLSRNRFSGPVPASLAALPKLLEVRLDHNEFVGQIPAFSQPALVKVDVSFNSLEGAIPERLSKMDSTLFLGNAGLCGAPLRVSCDHNVQNISGSSPVLTKLIHRSGLSGWLIGFLILICLVILLILLVVLSTARRRHPSAAIIHPSSNKTDHAAADEAEKLEQGMAASSAAPGGKKCGKESGEHGRLVFVQEGRERFELHDLLQASAEVLGSGNFGASYKATLSYRAVVVKRFKEMNGVGREDFNEHMRRLGRLSHPNILPLVAYYYKKEEKLLVSDFVANGSVAHILHGNRGSGLQPLDWPTRLKIVKGVARGLAYLHDELSVLSVPHGHLKSSNVLLNENFEPLLADYALAPVMNATTASQLMVAYKSPEVAEIGHPSTKSDLWSLGILILEVLTGKFPSNFLHKGKAGGTDLAAWVSSMTQEERSSEVFDGDMKSGAEGQGEMYTLLKIGLDCCEENVGKRPDMREALQRIEQLNEGV</sequence>
<keyword evidence="11 21" id="KW-0418">Kinase</keyword>
<keyword evidence="5" id="KW-0433">Leucine-rich repeat</keyword>
<evidence type="ECO:0000256" key="5">
    <source>
        <dbReference type="ARBA" id="ARBA00022614"/>
    </source>
</evidence>